<keyword evidence="7" id="KW-0808">Transferase</keyword>
<feature type="transmembrane region" description="Helical" evidence="14">
    <location>
        <begin position="60"/>
        <end position="80"/>
    </location>
</feature>
<dbReference type="Pfam" id="PF04922">
    <property type="entry name" value="DIE2_ALG10"/>
    <property type="match status" value="1"/>
</dbReference>
<comment type="function">
    <text evidence="12">Dol-P-Glc:Glc(2)Man(9)GlcNAc(2)-PP-Dol alpha-1,2-glucosyltransferase that operates in the biosynthetic pathway of dolichol-linked oligosaccharides, the glycan precursors employed in protein asparagine (N)-glycosylation. The assembly of dolichol-linked oligosaccharides begins on the cytosolic side of the endoplasmic reticulum membrane and finishes in its lumen. The sequential addition of sugars to dolichol pyrophosphate produces dolichol-linked oligosaccharides containing fourteen sugars, including two GlcNAcs, nine mannoses and three glucoses. Once assembled, the oligosaccharide is transferred from the lipid to nascent proteins by oligosaccharyltransferases. In the lumen of the endoplasmic reticulum, adds the third and last glucose residue from dolichyl phosphate glucose (Dol-P-Glc) onto the lipid-linked oligosaccharide intermediate Glc(2)Man(9)GlcNAc(2)-PP-Dol to produce Glc(3)Man(9)GlcNAc(2)-PP-Dol.</text>
</comment>
<protein>
    <recommendedName>
        <fullName evidence="5 14">Dol-P-Glc:Glc(2)Man(9)GlcNAc(2)-PP-Dol alpha-1,2-glucosyltransferase</fullName>
        <ecNumber evidence="4 14">2.4.1.256</ecNumber>
    </recommendedName>
</protein>
<organism evidence="16">
    <name type="scientific">Salix viminalis</name>
    <name type="common">Common osier</name>
    <name type="synonym">Basket willow</name>
    <dbReference type="NCBI Taxonomy" id="40686"/>
    <lineage>
        <taxon>Eukaryota</taxon>
        <taxon>Viridiplantae</taxon>
        <taxon>Streptophyta</taxon>
        <taxon>Embryophyta</taxon>
        <taxon>Tracheophyta</taxon>
        <taxon>Spermatophyta</taxon>
        <taxon>Magnoliopsida</taxon>
        <taxon>eudicotyledons</taxon>
        <taxon>Gunneridae</taxon>
        <taxon>Pentapetalae</taxon>
        <taxon>rosids</taxon>
        <taxon>fabids</taxon>
        <taxon>Malpighiales</taxon>
        <taxon>Salicaceae</taxon>
        <taxon>Saliceae</taxon>
        <taxon>Salix</taxon>
    </lineage>
</organism>
<evidence type="ECO:0000256" key="6">
    <source>
        <dbReference type="ARBA" id="ARBA00022676"/>
    </source>
</evidence>
<evidence type="ECO:0000256" key="12">
    <source>
        <dbReference type="ARBA" id="ARBA00044727"/>
    </source>
</evidence>
<evidence type="ECO:0000256" key="9">
    <source>
        <dbReference type="ARBA" id="ARBA00022824"/>
    </source>
</evidence>
<evidence type="ECO:0000256" key="13">
    <source>
        <dbReference type="ARBA" id="ARBA00048064"/>
    </source>
</evidence>
<dbReference type="InterPro" id="IPR016900">
    <property type="entry name" value="Alg10"/>
</dbReference>
<dbReference type="PANTHER" id="PTHR12989">
    <property type="entry name" value="ALPHA-1,2-GLUCOSYLTRANSFERASE ALG10"/>
    <property type="match status" value="1"/>
</dbReference>
<keyword evidence="8 14" id="KW-0812">Transmembrane</keyword>
<feature type="signal peptide" evidence="15">
    <location>
        <begin position="1"/>
        <end position="20"/>
    </location>
</feature>
<feature type="transmembrane region" description="Helical" evidence="14">
    <location>
        <begin position="472"/>
        <end position="492"/>
    </location>
</feature>
<feature type="transmembrane region" description="Helical" evidence="14">
    <location>
        <begin position="405"/>
        <end position="424"/>
    </location>
</feature>
<dbReference type="GO" id="GO:0006488">
    <property type="term" value="P:dolichol-linked oligosaccharide biosynthetic process"/>
    <property type="evidence" value="ECO:0007669"/>
    <property type="project" value="UniProtKB-UniRule"/>
</dbReference>
<keyword evidence="11 14" id="KW-0472">Membrane</keyword>
<evidence type="ECO:0000256" key="15">
    <source>
        <dbReference type="SAM" id="SignalP"/>
    </source>
</evidence>
<feature type="transmembrane region" description="Helical" evidence="14">
    <location>
        <begin position="92"/>
        <end position="112"/>
    </location>
</feature>
<dbReference type="PANTHER" id="PTHR12989:SF10">
    <property type="entry name" value="DOL-P-GLC:GLC(2)MAN(9)GLCNAC(2)-PP-DOL ALPHA-1,2-GLUCOSYLTRANSFERASE-RELATED"/>
    <property type="match status" value="1"/>
</dbReference>
<evidence type="ECO:0000313" key="16">
    <source>
        <dbReference type="EMBL" id="VFU28402.1"/>
    </source>
</evidence>
<comment type="catalytic activity">
    <reaction evidence="13">
        <text>an alpha-D-Glc-(1-&gt;3)-alpha-D-Glc-(1-&gt;3)-alpha-D-Man-(1-&gt;2)-alpha-D-Man-(1-&gt;2)-alpha-D-Man-(1-&gt;3)-[alpha-D-Man-(1-&gt;2)-alpha-D-Man-(1-&gt;3)-[alpha-D-Man-(1-&gt;2)-alpha-D-Man-(1-&gt;6)]-alpha-D-Man-(1-&gt;6)]-beta-D-Man-(1-&gt;4)-beta-D-GlcNAc-(1-&gt;4)-alpha-D-GlcNAc-diphospho-di-trans,poly-cis-dolichol + a di-trans,poly-cis-dolichyl beta-D-glucosyl phosphate = a alpha-D-Glc-(1-&gt;2)-alpha-D-Glc-(1-&gt;3)-alpha-D-Glc-(1-&gt;3)-alpha-D-Man-(1-&gt;2)-alpha-D-Man-(1-&gt;2)-alpha-D-Man-(1-&gt;3)-[alpha-D-Man-(1-&gt;2)-alpha-D-Man-(1-&gt;3)-[alpha-D-Man-(1-&gt;2)-alpha-D-Man-(1-&gt;6)]-alpha-D-Man-(1-&gt;6)]-beta-D-Man-(1-&gt;4)-beta-D-GlcNAc-(1-&gt;4)-alpha-D-GlcNAc-diphospho-di-trans,poly-cis-dolichol + a di-trans,poly-cis-dolichyl phosphate + H(+)</text>
        <dbReference type="Rhea" id="RHEA:29543"/>
        <dbReference type="Rhea" id="RHEA-COMP:19498"/>
        <dbReference type="Rhea" id="RHEA-COMP:19502"/>
        <dbReference type="Rhea" id="RHEA-COMP:19512"/>
        <dbReference type="Rhea" id="RHEA-COMP:19522"/>
        <dbReference type="ChEBI" id="CHEBI:15378"/>
        <dbReference type="ChEBI" id="CHEBI:57525"/>
        <dbReference type="ChEBI" id="CHEBI:57683"/>
        <dbReference type="ChEBI" id="CHEBI:132522"/>
        <dbReference type="ChEBI" id="CHEBI:132523"/>
        <dbReference type="EC" id="2.4.1.256"/>
    </reaction>
    <physiologicalReaction direction="left-to-right" evidence="13">
        <dbReference type="Rhea" id="RHEA:29544"/>
    </physiologicalReaction>
</comment>
<feature type="transmembrane region" description="Helical" evidence="14">
    <location>
        <begin position="124"/>
        <end position="145"/>
    </location>
</feature>
<dbReference type="PIRSF" id="PIRSF028810">
    <property type="entry name" value="Alpha1_2_glucosyltferase_Alg10"/>
    <property type="match status" value="1"/>
</dbReference>
<evidence type="ECO:0000256" key="3">
    <source>
        <dbReference type="ARBA" id="ARBA00010600"/>
    </source>
</evidence>
<comment type="subcellular location">
    <subcellularLocation>
        <location evidence="1">Endoplasmic reticulum membrane</location>
        <topology evidence="1">Multi-pass membrane protein</topology>
    </subcellularLocation>
</comment>
<evidence type="ECO:0000256" key="8">
    <source>
        <dbReference type="ARBA" id="ARBA00022692"/>
    </source>
</evidence>
<dbReference type="EMBL" id="CAADRP010000446">
    <property type="protein sequence ID" value="VFU28402.1"/>
    <property type="molecule type" value="Genomic_DNA"/>
</dbReference>
<keyword evidence="10 14" id="KW-1133">Transmembrane helix</keyword>
<evidence type="ECO:0000256" key="10">
    <source>
        <dbReference type="ARBA" id="ARBA00022989"/>
    </source>
</evidence>
<keyword evidence="15" id="KW-0732">Signal</keyword>
<dbReference type="GO" id="GO:0005789">
    <property type="term" value="C:endoplasmic reticulum membrane"/>
    <property type="evidence" value="ECO:0007669"/>
    <property type="project" value="UniProtKB-SubCell"/>
</dbReference>
<gene>
    <name evidence="16" type="ORF">SVIM_LOCUS94220</name>
</gene>
<comment type="similarity">
    <text evidence="3 14">Belongs to the ALG10 glucosyltransferase family.</text>
</comment>
<feature type="transmembrane region" description="Helical" evidence="14">
    <location>
        <begin position="362"/>
        <end position="385"/>
    </location>
</feature>
<keyword evidence="9" id="KW-0256">Endoplasmic reticulum</keyword>
<accession>A0A6N2KKJ0</accession>
<reference evidence="16" key="1">
    <citation type="submission" date="2019-03" db="EMBL/GenBank/DDBJ databases">
        <authorList>
            <person name="Mank J."/>
            <person name="Almeida P."/>
        </authorList>
    </citation>
    <scope>NUCLEOTIDE SEQUENCE</scope>
    <source>
        <strain evidence="16">78183</strain>
    </source>
</reference>
<comment type="caution">
    <text evidence="14">Lacks conserved residue(s) required for the propagation of feature annotation.</text>
</comment>
<evidence type="ECO:0000256" key="5">
    <source>
        <dbReference type="ARBA" id="ARBA00018512"/>
    </source>
</evidence>
<feature type="transmembrane region" description="Helical" evidence="14">
    <location>
        <begin position="322"/>
        <end position="341"/>
    </location>
</feature>
<evidence type="ECO:0000256" key="4">
    <source>
        <dbReference type="ARBA" id="ARBA00011967"/>
    </source>
</evidence>
<proteinExistence type="inferred from homology"/>
<sequence>MGRIAVALIVSSWVIPLSILVNRIVPEPYMDEIFHIPQAQQYCKGNFASWDPMITTPPGLYYLSLAHVASLFPGMFFIRGVSLFSELCSTPILRSVNGVLAILCSVIVYEIITLLRPNIDERKATIFAVVLALYPLHWFFTFLYYTDVASLTTVLAMYLACLKKKYHLSALLGAYAVFIRQTNIVWMLFVACTGVMDITLVHQRESLKVDNLNTTGNKIGHSVPSNHIIVGSNMRRRKPNSAVDNSKSSMMSTLTYSTSHSLGFLDEIKAICLTSWHMKSKLLFSFSPFLVVLVAFVAFVHWNGSVVLGAKEAHAVSPHFAQLMYFSLVSSLALAPLHFSLDQAVHLFRSFWKKRALGFCQWIVALAAGFISVQSYSIAHAYLLADNRHYTFYLWRKVIQSHWSMKYLLVPLYVYSWFSIFRVLARPKIWVLAYFLATAAVLVPAPLIEFRYYTIPFYFMILHSHTVDTQSLVLISLGYVVTNVFTMFMFLFRPFNWSHEPGKQRHLKASPINSLWNNNYSTYVTKSSSVSC</sequence>
<dbReference type="EC" id="2.4.1.256" evidence="4 14"/>
<keyword evidence="6 14" id="KW-0328">Glycosyltransferase</keyword>
<name>A0A6N2KKJ0_SALVM</name>
<dbReference type="AlphaFoldDB" id="A0A6N2KKJ0"/>
<feature type="transmembrane region" description="Helical" evidence="14">
    <location>
        <begin position="282"/>
        <end position="302"/>
    </location>
</feature>
<evidence type="ECO:0000256" key="2">
    <source>
        <dbReference type="ARBA" id="ARBA00004922"/>
    </source>
</evidence>
<evidence type="ECO:0000256" key="14">
    <source>
        <dbReference type="PIRNR" id="PIRNR028810"/>
    </source>
</evidence>
<evidence type="ECO:0000256" key="11">
    <source>
        <dbReference type="ARBA" id="ARBA00023136"/>
    </source>
</evidence>
<feature type="transmembrane region" description="Helical" evidence="14">
    <location>
        <begin position="431"/>
        <end position="452"/>
    </location>
</feature>
<evidence type="ECO:0000256" key="1">
    <source>
        <dbReference type="ARBA" id="ARBA00004477"/>
    </source>
</evidence>
<dbReference type="GO" id="GO:0106073">
    <property type="term" value="F:dolichyl pyrophosphate Glc2Man9GlcNAc2 alpha-1,2-glucosyltransferase activity"/>
    <property type="evidence" value="ECO:0007669"/>
    <property type="project" value="UniProtKB-UniRule"/>
</dbReference>
<comment type="pathway">
    <text evidence="2">Protein modification; protein glycosylation.</text>
</comment>
<feature type="chain" id="PRO_5027041973" description="Dol-P-Glc:Glc(2)Man(9)GlcNAc(2)-PP-Dol alpha-1,2-glucosyltransferase" evidence="15">
    <location>
        <begin position="21"/>
        <end position="532"/>
    </location>
</feature>
<evidence type="ECO:0000256" key="7">
    <source>
        <dbReference type="ARBA" id="ARBA00022679"/>
    </source>
</evidence>